<dbReference type="PANTHER" id="PTHR36845">
    <property type="entry name" value="HYDROLASE, PUTATIVE (AFU_ORTHOLOGUE AFUA_7G05090)-RELATED"/>
    <property type="match status" value="1"/>
</dbReference>
<feature type="compositionally biased region" description="Polar residues" evidence="3">
    <location>
        <begin position="72"/>
        <end position="82"/>
    </location>
</feature>
<reference evidence="4 5" key="1">
    <citation type="submission" date="2017-06" db="EMBL/GenBank/DDBJ databases">
        <title>Comparative genomic analysis of Ambrosia Fusariam Clade fungi.</title>
        <authorList>
            <person name="Stajich J.E."/>
            <person name="Carrillo J."/>
            <person name="Kijimoto T."/>
            <person name="Eskalen A."/>
            <person name="O'Donnell K."/>
            <person name="Kasson M."/>
        </authorList>
    </citation>
    <scope>NUCLEOTIDE SEQUENCE [LARGE SCALE GENOMIC DNA]</scope>
    <source>
        <strain evidence="4 5">NRRL62606</strain>
    </source>
</reference>
<dbReference type="InterPro" id="IPR052369">
    <property type="entry name" value="UG_Glycosaminoglycan_Hydrolase"/>
</dbReference>
<comment type="similarity">
    <text evidence="2">Belongs to the glycosyl hydrolase 88 family.</text>
</comment>
<dbReference type="AlphaFoldDB" id="A0A428RDZ4"/>
<keyword evidence="1" id="KW-0378">Hydrolase</keyword>
<evidence type="ECO:0000313" key="5">
    <source>
        <dbReference type="Proteomes" id="UP000287972"/>
    </source>
</evidence>
<name>A0A428RDZ4_9HYPO</name>
<evidence type="ECO:0008006" key="6">
    <source>
        <dbReference type="Google" id="ProtNLM"/>
    </source>
</evidence>
<feature type="compositionally biased region" description="Polar residues" evidence="3">
    <location>
        <begin position="89"/>
        <end position="99"/>
    </location>
</feature>
<sequence length="578" mass="64276">MSEEESNGIPQEPPLPEATLRQEPIQPVAILQHQASLDDATAISSRAPPMVQPQTPQLPQLPLEQPPGELSSLIQSPQTQPASDEDSLIGNSTPISSPTEPDGSIQDGPALTERASIGDELADLYGENILAKIYRTATKSLVGEKRFPDYFPEYVPQEGEDSGNYVLREAEFWTCGFFPGTLSLLLERSIRFPRKICISNEDPSKADNISIETIRLHLQTLCDTWARPLHQMAGRTDTHDIGFIVMPSLRLDWELNGNVQSLNSIIRAARSLATRYVPTSGAIRSWDLLLKKNLEIRDQTENMILIIDSLCNLDLLYCAAEHCPDGQELYDIATSHAHVLLRSHLREERPVPLSKRCYTGPWYSTCHVANIDPRTGELKARLTHQGYDNESTWARGQAWAILGYAQTFMSTKDRIFVRAACGLAEYFLYRLETAPECLPMGSRCVPLWDFDAPIEDSENPLRDSSAGSIAANGLLVLSQAMAALGQDDLAGRYRRAAIDIVRELLGFAQAPEKARLVKGSVNAIEVEDETLQTFDGILKYGTANNNQYSKRRYANHGLVYGDYYLVAFGNRLLQMGLV</sequence>
<organism evidence="4 5">
    <name type="scientific">Fusarium floridanum</name>
    <dbReference type="NCBI Taxonomy" id="1325733"/>
    <lineage>
        <taxon>Eukaryota</taxon>
        <taxon>Fungi</taxon>
        <taxon>Dikarya</taxon>
        <taxon>Ascomycota</taxon>
        <taxon>Pezizomycotina</taxon>
        <taxon>Sordariomycetes</taxon>
        <taxon>Hypocreomycetidae</taxon>
        <taxon>Hypocreales</taxon>
        <taxon>Nectriaceae</taxon>
        <taxon>Fusarium</taxon>
        <taxon>Fusarium solani species complex</taxon>
    </lineage>
</organism>
<evidence type="ECO:0000313" key="4">
    <source>
        <dbReference type="EMBL" id="RSL75755.1"/>
    </source>
</evidence>
<feature type="compositionally biased region" description="Low complexity" evidence="3">
    <location>
        <begin position="48"/>
        <end position="67"/>
    </location>
</feature>
<comment type="caution">
    <text evidence="4">The sequence shown here is derived from an EMBL/GenBank/DDBJ whole genome shotgun (WGS) entry which is preliminary data.</text>
</comment>
<gene>
    <name evidence="4" type="ORF">CEP51_010578</name>
</gene>
<dbReference type="GO" id="GO:0000272">
    <property type="term" value="P:polysaccharide catabolic process"/>
    <property type="evidence" value="ECO:0007669"/>
    <property type="project" value="TreeGrafter"/>
</dbReference>
<dbReference type="EMBL" id="NKCL01000331">
    <property type="protein sequence ID" value="RSL75755.1"/>
    <property type="molecule type" value="Genomic_DNA"/>
</dbReference>
<dbReference type="Gene3D" id="1.50.10.10">
    <property type="match status" value="1"/>
</dbReference>
<protein>
    <recommendedName>
        <fullName evidence="6">Unsaturated glucuronyl hydrolase</fullName>
    </recommendedName>
</protein>
<evidence type="ECO:0000256" key="3">
    <source>
        <dbReference type="SAM" id="MobiDB-lite"/>
    </source>
</evidence>
<dbReference type="GO" id="GO:0052757">
    <property type="term" value="F:chondroitin hydrolase activity"/>
    <property type="evidence" value="ECO:0007669"/>
    <property type="project" value="TreeGrafter"/>
</dbReference>
<keyword evidence="5" id="KW-1185">Reference proteome</keyword>
<dbReference type="SUPFAM" id="SSF48208">
    <property type="entry name" value="Six-hairpin glycosidases"/>
    <property type="match status" value="1"/>
</dbReference>
<evidence type="ECO:0000256" key="1">
    <source>
        <dbReference type="ARBA" id="ARBA00022801"/>
    </source>
</evidence>
<evidence type="ECO:0000256" key="2">
    <source>
        <dbReference type="ARBA" id="ARBA00038358"/>
    </source>
</evidence>
<dbReference type="InterPro" id="IPR012341">
    <property type="entry name" value="6hp_glycosidase-like_sf"/>
</dbReference>
<feature type="region of interest" description="Disordered" evidence="3">
    <location>
        <begin position="1"/>
        <end position="110"/>
    </location>
</feature>
<accession>A0A428RDZ4</accession>
<dbReference type="InterPro" id="IPR008928">
    <property type="entry name" value="6-hairpin_glycosidase_sf"/>
</dbReference>
<dbReference type="PANTHER" id="PTHR36845:SF1">
    <property type="entry name" value="HYDROLASE, PUTATIVE (AFU_ORTHOLOGUE AFUA_7G05090)-RELATED"/>
    <property type="match status" value="1"/>
</dbReference>
<dbReference type="Proteomes" id="UP000287972">
    <property type="component" value="Unassembled WGS sequence"/>
</dbReference>
<proteinExistence type="inferred from homology"/>